<dbReference type="EMBL" id="CP014924">
    <property type="protein sequence ID" value="ANZ65901.1"/>
    <property type="molecule type" value="Genomic_DNA"/>
</dbReference>
<sequence>MTQDTAEISELVARERLFRARGNDAIADCYYPDAIIQTSWQSGQLDTFIHSESKEVDHRFPIIGATSPATIHQNGNKAYVEVPTNTRMRMVINGVVGEIESFRRLIDYVENRNGEWKIARMISINESDNLRPVVPGTDLGITPDDLKDFRPSYQFLSYVRIAAGGSISQDLLGTDRPEDVAKLYGDAEAWLAEPLMPAK</sequence>
<protein>
    <recommendedName>
        <fullName evidence="3">SnoaL-like domain-containing protein</fullName>
    </recommendedName>
</protein>
<dbReference type="RefSeq" id="WP_065901152.1">
    <property type="nucleotide sequence ID" value="NZ_CP014912.1"/>
</dbReference>
<evidence type="ECO:0000313" key="2">
    <source>
        <dbReference type="Proteomes" id="UP000093267"/>
    </source>
</evidence>
<reference evidence="1 2" key="1">
    <citation type="submission" date="2016-03" db="EMBL/GenBank/DDBJ databases">
        <title>Pediococcus and Lactobacillus from brewery environment - whole genome sequencing and assembly.</title>
        <authorList>
            <person name="Behr J."/>
            <person name="Geissler A.J."/>
            <person name="Vogel R.F."/>
        </authorList>
    </citation>
    <scope>NUCLEOTIDE SEQUENCE [LARGE SCALE GENOMIC DNA]</scope>
    <source>
        <strain evidence="1 2">TMW 1.1995</strain>
    </source>
</reference>
<evidence type="ECO:0000313" key="1">
    <source>
        <dbReference type="EMBL" id="ANZ65901.1"/>
    </source>
</evidence>
<dbReference type="Proteomes" id="UP000093267">
    <property type="component" value="Chromosome"/>
</dbReference>
<accession>A0A1B2IV44</accession>
<evidence type="ECO:0008006" key="3">
    <source>
        <dbReference type="Google" id="ProtNLM"/>
    </source>
</evidence>
<dbReference type="KEGG" id="lpd:AYR62_01685"/>
<dbReference type="SUPFAM" id="SSF54427">
    <property type="entry name" value="NTF2-like"/>
    <property type="match status" value="1"/>
</dbReference>
<dbReference type="InterPro" id="IPR032710">
    <property type="entry name" value="NTF2-like_dom_sf"/>
</dbReference>
<dbReference type="AlphaFoldDB" id="A0A1B2IV44"/>
<organism evidence="1 2">
    <name type="scientific">Secundilactobacillus paracollinoides</name>
    <dbReference type="NCBI Taxonomy" id="240427"/>
    <lineage>
        <taxon>Bacteria</taxon>
        <taxon>Bacillati</taxon>
        <taxon>Bacillota</taxon>
        <taxon>Bacilli</taxon>
        <taxon>Lactobacillales</taxon>
        <taxon>Lactobacillaceae</taxon>
        <taxon>Secundilactobacillus</taxon>
    </lineage>
</organism>
<keyword evidence="2" id="KW-1185">Reference proteome</keyword>
<gene>
    <name evidence="1" type="ORF">AYR63_01260</name>
</gene>
<proteinExistence type="predicted"/>
<dbReference type="STRING" id="240427.AYR62_01685"/>
<name>A0A1B2IV44_9LACO</name>